<sequence>MTDSTTDLARRIRLQCLHMCHTKRASHLGGAFSVADVLAVLYGGLLTADPKQPRAPQRDRVFYSKGHACTALYATLAETGYYDQSELDTFTDNGSYFTSHVNHKVPGVELSTGSLGHALSVAAGVALAGKRRQAAWHTYAIVSDGELDEGSNWEAILFAPHHRLDNLTLVVDYNKIQSFGSTAEVLNLDPLADKFKAFNWETIEVDGHDHAALAAALSKQGRSGKPRVVIAHTVKGKGVSFMEHQLAWHYKSPDAAQFAAARAELLQEDQA</sequence>
<dbReference type="CDD" id="cd02012">
    <property type="entry name" value="TPP_TK"/>
    <property type="match status" value="1"/>
</dbReference>
<evidence type="ECO:0000313" key="3">
    <source>
        <dbReference type="Proteomes" id="UP000440498"/>
    </source>
</evidence>
<reference evidence="2 3" key="1">
    <citation type="submission" date="2019-10" db="EMBL/GenBank/DDBJ databases">
        <title>Two novel species isolated from a subtropical stream in China.</title>
        <authorList>
            <person name="Lu H."/>
        </authorList>
    </citation>
    <scope>NUCLEOTIDE SEQUENCE [LARGE SCALE GENOMIC DNA]</scope>
    <source>
        <strain evidence="2 3">FT29W</strain>
    </source>
</reference>
<dbReference type="EMBL" id="WHUG01000019">
    <property type="protein sequence ID" value="MQA42315.1"/>
    <property type="molecule type" value="Genomic_DNA"/>
</dbReference>
<evidence type="ECO:0000313" key="2">
    <source>
        <dbReference type="EMBL" id="MQA42315.1"/>
    </source>
</evidence>
<feature type="domain" description="Transketolase N-terminal" evidence="1">
    <location>
        <begin position="7"/>
        <end position="263"/>
    </location>
</feature>
<comment type="caution">
    <text evidence="2">The sequence shown here is derived from an EMBL/GenBank/DDBJ whole genome shotgun (WGS) entry which is preliminary data.</text>
</comment>
<dbReference type="InterPro" id="IPR005474">
    <property type="entry name" value="Transketolase_N"/>
</dbReference>
<protein>
    <submittedName>
        <fullName evidence="2">Transketolase</fullName>
    </submittedName>
</protein>
<dbReference type="InterPro" id="IPR029061">
    <property type="entry name" value="THDP-binding"/>
</dbReference>
<dbReference type="RefSeq" id="WP_152841422.1">
    <property type="nucleotide sequence ID" value="NZ_WHUG01000019.1"/>
</dbReference>
<dbReference type="Gene3D" id="3.40.50.970">
    <property type="match status" value="1"/>
</dbReference>
<keyword evidence="3" id="KW-1185">Reference proteome</keyword>
<dbReference type="Proteomes" id="UP000440498">
    <property type="component" value="Unassembled WGS sequence"/>
</dbReference>
<organism evidence="2 3">
    <name type="scientific">Rugamonas aquatica</name>
    <dbReference type="NCBI Taxonomy" id="2743357"/>
    <lineage>
        <taxon>Bacteria</taxon>
        <taxon>Pseudomonadati</taxon>
        <taxon>Pseudomonadota</taxon>
        <taxon>Betaproteobacteria</taxon>
        <taxon>Burkholderiales</taxon>
        <taxon>Oxalobacteraceae</taxon>
        <taxon>Telluria group</taxon>
        <taxon>Rugamonas</taxon>
    </lineage>
</organism>
<dbReference type="SUPFAM" id="SSF52518">
    <property type="entry name" value="Thiamin diphosphate-binding fold (THDP-binding)"/>
    <property type="match status" value="1"/>
</dbReference>
<dbReference type="Pfam" id="PF00456">
    <property type="entry name" value="Transketolase_N"/>
    <property type="match status" value="1"/>
</dbReference>
<dbReference type="PANTHER" id="PTHR47514:SF2">
    <property type="entry name" value="TRANSKETOLASE"/>
    <property type="match status" value="1"/>
</dbReference>
<name>A0A6A7NB31_9BURK</name>
<proteinExistence type="predicted"/>
<dbReference type="AlphaFoldDB" id="A0A6A7NB31"/>
<gene>
    <name evidence="2" type="ORF">GEV02_29675</name>
</gene>
<dbReference type="PANTHER" id="PTHR47514">
    <property type="entry name" value="TRANSKETOLASE N-TERMINAL SECTION-RELATED"/>
    <property type="match status" value="1"/>
</dbReference>
<evidence type="ECO:0000259" key="1">
    <source>
        <dbReference type="Pfam" id="PF00456"/>
    </source>
</evidence>
<accession>A0A6A7NB31</accession>